<proteinExistence type="predicted"/>
<dbReference type="RefSeq" id="WP_377558264.1">
    <property type="nucleotide sequence ID" value="NZ_JBHUHQ010000020.1"/>
</dbReference>
<dbReference type="InterPro" id="IPR026988">
    <property type="entry name" value="YaaC-like"/>
</dbReference>
<keyword evidence="2" id="KW-1185">Reference proteome</keyword>
<gene>
    <name evidence="1" type="ORF">ACFSJF_15190</name>
</gene>
<name>A0ABW4W1L8_9BACI</name>
<sequence>MNHKEINSFYTYLQSQQTSQRFLYQCYKKIDGIDAEAKSYENCTVFMYYLDHGIKFYNAGKKLDILMQPILFFYGMVHLLKACLLTKRPNYPESTSVLAHGVSARKRKKKDYTFLEDEVKVQHNGLFPYVSQHLFFIHKMPFEKIMMKNLLGLIPDLSHLFHFNNQESMINVSKIGSHTIDFTSRVLDNYHLTERAFLERIKPYLPPIVEVKSNHTMFQIVLTKPILEPSGPFFVDDNQNIFFPTIRENFLVVSEVMVHYLLLYNLSMLSRYEAEWWGDLLITKPDVDYPFIAEFLRISAKKMPLLIGKELLKMK</sequence>
<protein>
    <submittedName>
        <fullName evidence="1">YaaC family protein</fullName>
    </submittedName>
</protein>
<evidence type="ECO:0000313" key="2">
    <source>
        <dbReference type="Proteomes" id="UP001597383"/>
    </source>
</evidence>
<evidence type="ECO:0000313" key="1">
    <source>
        <dbReference type="EMBL" id="MFD2045619.1"/>
    </source>
</evidence>
<dbReference type="Proteomes" id="UP001597383">
    <property type="component" value="Unassembled WGS sequence"/>
</dbReference>
<comment type="caution">
    <text evidence="1">The sequence shown here is derived from an EMBL/GenBank/DDBJ whole genome shotgun (WGS) entry which is preliminary data.</text>
</comment>
<accession>A0ABW4W1L8</accession>
<dbReference type="EMBL" id="JBHUHQ010000020">
    <property type="protein sequence ID" value="MFD2045619.1"/>
    <property type="molecule type" value="Genomic_DNA"/>
</dbReference>
<organism evidence="1 2">
    <name type="scientific">Ornithinibacillus salinisoli</name>
    <dbReference type="NCBI Taxonomy" id="1848459"/>
    <lineage>
        <taxon>Bacteria</taxon>
        <taxon>Bacillati</taxon>
        <taxon>Bacillota</taxon>
        <taxon>Bacilli</taxon>
        <taxon>Bacillales</taxon>
        <taxon>Bacillaceae</taxon>
        <taxon>Ornithinibacillus</taxon>
    </lineage>
</organism>
<dbReference type="Pfam" id="PF14175">
    <property type="entry name" value="YaaC"/>
    <property type="match status" value="1"/>
</dbReference>
<reference evidence="2" key="1">
    <citation type="journal article" date="2019" name="Int. J. Syst. Evol. Microbiol.">
        <title>The Global Catalogue of Microorganisms (GCM) 10K type strain sequencing project: providing services to taxonomists for standard genome sequencing and annotation.</title>
        <authorList>
            <consortium name="The Broad Institute Genomics Platform"/>
            <consortium name="The Broad Institute Genome Sequencing Center for Infectious Disease"/>
            <person name="Wu L."/>
            <person name="Ma J."/>
        </authorList>
    </citation>
    <scope>NUCLEOTIDE SEQUENCE [LARGE SCALE GENOMIC DNA]</scope>
    <source>
        <strain evidence="2">R28</strain>
    </source>
</reference>